<protein>
    <submittedName>
        <fullName evidence="2">Uncharacterized protein</fullName>
    </submittedName>
</protein>
<evidence type="ECO:0000256" key="1">
    <source>
        <dbReference type="SAM" id="MobiDB-lite"/>
    </source>
</evidence>
<organism evidence="2 3">
    <name type="scientific">Actinidia rufa</name>
    <dbReference type="NCBI Taxonomy" id="165716"/>
    <lineage>
        <taxon>Eukaryota</taxon>
        <taxon>Viridiplantae</taxon>
        <taxon>Streptophyta</taxon>
        <taxon>Embryophyta</taxon>
        <taxon>Tracheophyta</taxon>
        <taxon>Spermatophyta</taxon>
        <taxon>Magnoliopsida</taxon>
        <taxon>eudicotyledons</taxon>
        <taxon>Gunneridae</taxon>
        <taxon>Pentapetalae</taxon>
        <taxon>asterids</taxon>
        <taxon>Ericales</taxon>
        <taxon>Actinidiaceae</taxon>
        <taxon>Actinidia</taxon>
    </lineage>
</organism>
<accession>A0A7J0E5A4</accession>
<feature type="compositionally biased region" description="Low complexity" evidence="1">
    <location>
        <begin position="65"/>
        <end position="78"/>
    </location>
</feature>
<comment type="caution">
    <text evidence="2">The sequence shown here is derived from an EMBL/GenBank/DDBJ whole genome shotgun (WGS) entry which is preliminary data.</text>
</comment>
<evidence type="ECO:0000313" key="3">
    <source>
        <dbReference type="Proteomes" id="UP000585474"/>
    </source>
</evidence>
<dbReference type="AlphaFoldDB" id="A0A7J0E5A4"/>
<dbReference type="Proteomes" id="UP000585474">
    <property type="component" value="Unassembled WGS sequence"/>
</dbReference>
<gene>
    <name evidence="2" type="ORF">Acr_01g0014270</name>
</gene>
<feature type="region of interest" description="Disordered" evidence="1">
    <location>
        <begin position="1"/>
        <end position="27"/>
    </location>
</feature>
<name>A0A7J0E5A4_9ERIC</name>
<reference evidence="2 3" key="1">
    <citation type="submission" date="2019-07" db="EMBL/GenBank/DDBJ databases">
        <title>De Novo Assembly of kiwifruit Actinidia rufa.</title>
        <authorList>
            <person name="Sugita-Konishi S."/>
            <person name="Sato K."/>
            <person name="Mori E."/>
            <person name="Abe Y."/>
            <person name="Kisaki G."/>
            <person name="Hamano K."/>
            <person name="Suezawa K."/>
            <person name="Otani M."/>
            <person name="Fukuda T."/>
            <person name="Manabe T."/>
            <person name="Gomi K."/>
            <person name="Tabuchi M."/>
            <person name="Akimitsu K."/>
            <person name="Kataoka I."/>
        </authorList>
    </citation>
    <scope>NUCLEOTIDE SEQUENCE [LARGE SCALE GENOMIC DNA]</scope>
    <source>
        <strain evidence="3">cv. Fuchu</strain>
    </source>
</reference>
<sequence>MAGQPPRFPHGGGRGPNYPHPQNPNLYLPNPNFYPPNPTPMATNHFVQNPNLLFPNPNFPIQVPNFLPQQQFPNQSFQPQPPPPGGETLERIERAIAKARRDLLTSRESVSAWKLTQSALLNLQAESWDKLGVQMQQVPSLHRLLITEGKVM</sequence>
<evidence type="ECO:0000313" key="2">
    <source>
        <dbReference type="EMBL" id="GFY81618.1"/>
    </source>
</evidence>
<keyword evidence="3" id="KW-1185">Reference proteome</keyword>
<dbReference type="EMBL" id="BJWL01000001">
    <property type="protein sequence ID" value="GFY81618.1"/>
    <property type="molecule type" value="Genomic_DNA"/>
</dbReference>
<dbReference type="OrthoDB" id="1262810at2759"/>
<proteinExistence type="predicted"/>
<feature type="region of interest" description="Disordered" evidence="1">
    <location>
        <begin position="65"/>
        <end position="87"/>
    </location>
</feature>